<dbReference type="EMBL" id="JBHLZP010000101">
    <property type="protein sequence ID" value="MFB9833703.1"/>
    <property type="molecule type" value="Genomic_DNA"/>
</dbReference>
<feature type="transmembrane region" description="Helical" evidence="1">
    <location>
        <begin position="56"/>
        <end position="74"/>
    </location>
</feature>
<sequence length="147" mass="15877">MAGHPDAAEMRERYARMTEGRRAEMLEGLVMMTGLYMAISPWVIHFHQGNTNLTVNNLILGIALAAIGLGLAMVPERAMGLGWLLVPLGIWMIISPWVVSAGHGERAGVVINNVVIGAVATALGLAIMAMMGKRREGRRTRTATAMR</sequence>
<feature type="domain" description="SPW repeat-containing integral membrane" evidence="2">
    <location>
        <begin position="27"/>
        <end position="125"/>
    </location>
</feature>
<keyword evidence="1" id="KW-0812">Transmembrane</keyword>
<feature type="transmembrane region" description="Helical" evidence="1">
    <location>
        <begin position="81"/>
        <end position="99"/>
    </location>
</feature>
<dbReference type="RefSeq" id="WP_378201860.1">
    <property type="nucleotide sequence ID" value="NZ_JBHLZP010000101.1"/>
</dbReference>
<reference evidence="3 4" key="1">
    <citation type="submission" date="2024-09" db="EMBL/GenBank/DDBJ databases">
        <authorList>
            <person name="Sun Q."/>
            <person name="Mori K."/>
        </authorList>
    </citation>
    <scope>NUCLEOTIDE SEQUENCE [LARGE SCALE GENOMIC DNA]</scope>
    <source>
        <strain evidence="3 4">TBRC 0563</strain>
    </source>
</reference>
<feature type="transmembrane region" description="Helical" evidence="1">
    <location>
        <begin position="26"/>
        <end position="44"/>
    </location>
</feature>
<proteinExistence type="predicted"/>
<evidence type="ECO:0000259" key="2">
    <source>
        <dbReference type="Pfam" id="PF03779"/>
    </source>
</evidence>
<evidence type="ECO:0000313" key="3">
    <source>
        <dbReference type="EMBL" id="MFB9833703.1"/>
    </source>
</evidence>
<protein>
    <submittedName>
        <fullName evidence="3">SPW repeat protein</fullName>
    </submittedName>
</protein>
<keyword evidence="1" id="KW-0472">Membrane</keyword>
<dbReference type="Proteomes" id="UP001589627">
    <property type="component" value="Unassembled WGS sequence"/>
</dbReference>
<accession>A0ABV5YGH5</accession>
<keyword evidence="1" id="KW-1133">Transmembrane helix</keyword>
<organism evidence="3 4">
    <name type="scientific">Actinoallomurus acaciae</name>
    <dbReference type="NCBI Taxonomy" id="502577"/>
    <lineage>
        <taxon>Bacteria</taxon>
        <taxon>Bacillati</taxon>
        <taxon>Actinomycetota</taxon>
        <taxon>Actinomycetes</taxon>
        <taxon>Streptosporangiales</taxon>
        <taxon>Thermomonosporaceae</taxon>
        <taxon>Actinoallomurus</taxon>
    </lineage>
</organism>
<comment type="caution">
    <text evidence="3">The sequence shown here is derived from an EMBL/GenBank/DDBJ whole genome shotgun (WGS) entry which is preliminary data.</text>
</comment>
<keyword evidence="4" id="KW-1185">Reference proteome</keyword>
<name>A0ABV5YGH5_9ACTN</name>
<evidence type="ECO:0000313" key="4">
    <source>
        <dbReference type="Proteomes" id="UP001589627"/>
    </source>
</evidence>
<dbReference type="Pfam" id="PF03779">
    <property type="entry name" value="SPW"/>
    <property type="match status" value="1"/>
</dbReference>
<gene>
    <name evidence="3" type="ORF">ACFFNX_16045</name>
</gene>
<evidence type="ECO:0000256" key="1">
    <source>
        <dbReference type="SAM" id="Phobius"/>
    </source>
</evidence>
<dbReference type="InterPro" id="IPR005530">
    <property type="entry name" value="SPW"/>
</dbReference>
<feature type="transmembrane region" description="Helical" evidence="1">
    <location>
        <begin position="111"/>
        <end position="131"/>
    </location>
</feature>